<name>A0A1L7V6D5_FUSPR</name>
<feature type="chain" id="PRO_5012973399" evidence="1">
    <location>
        <begin position="22"/>
        <end position="73"/>
    </location>
</feature>
<reference evidence="3" key="1">
    <citation type="journal article" date="2016" name="Genome Biol. Evol.">
        <title>Comparative 'omics' of the Fusarium fujikuroi species complex highlights differences in genetic potential and metabolite synthesis.</title>
        <authorList>
            <person name="Niehaus E.-M."/>
            <person name="Muensterkoetter M."/>
            <person name="Proctor R.H."/>
            <person name="Brown D.W."/>
            <person name="Sharon A."/>
            <person name="Idan Y."/>
            <person name="Oren-Young L."/>
            <person name="Sieber C.M."/>
            <person name="Novak O."/>
            <person name="Pencik A."/>
            <person name="Tarkowska D."/>
            <person name="Hromadova K."/>
            <person name="Freeman S."/>
            <person name="Maymon M."/>
            <person name="Elazar M."/>
            <person name="Youssef S.A."/>
            <person name="El-Shabrawy E.S.M."/>
            <person name="Shalaby A.B.A."/>
            <person name="Houterman P."/>
            <person name="Brock N.L."/>
            <person name="Burkhardt I."/>
            <person name="Tsavkelova E.A."/>
            <person name="Dickschat J.S."/>
            <person name="Galuszka P."/>
            <person name="Gueldener U."/>
            <person name="Tudzynski B."/>
        </authorList>
    </citation>
    <scope>NUCLEOTIDE SEQUENCE [LARGE SCALE GENOMIC DNA]</scope>
    <source>
        <strain evidence="3">ET1</strain>
    </source>
</reference>
<feature type="signal peptide" evidence="1">
    <location>
        <begin position="1"/>
        <end position="21"/>
    </location>
</feature>
<dbReference type="Proteomes" id="UP000183971">
    <property type="component" value="Unassembled WGS sequence"/>
</dbReference>
<proteinExistence type="predicted"/>
<evidence type="ECO:0000313" key="2">
    <source>
        <dbReference type="EMBL" id="CZR35732.1"/>
    </source>
</evidence>
<organism evidence="2 3">
    <name type="scientific">Fusarium proliferatum (strain ET1)</name>
    <name type="common">Orchid endophyte fungus</name>
    <dbReference type="NCBI Taxonomy" id="1227346"/>
    <lineage>
        <taxon>Eukaryota</taxon>
        <taxon>Fungi</taxon>
        <taxon>Dikarya</taxon>
        <taxon>Ascomycota</taxon>
        <taxon>Pezizomycotina</taxon>
        <taxon>Sordariomycetes</taxon>
        <taxon>Hypocreomycetidae</taxon>
        <taxon>Hypocreales</taxon>
        <taxon>Nectriaceae</taxon>
        <taxon>Fusarium</taxon>
        <taxon>Fusarium fujikuroi species complex</taxon>
    </lineage>
</organism>
<evidence type="ECO:0000313" key="3">
    <source>
        <dbReference type="Proteomes" id="UP000183971"/>
    </source>
</evidence>
<dbReference type="GeneID" id="42045035"/>
<evidence type="ECO:0000256" key="1">
    <source>
        <dbReference type="SAM" id="SignalP"/>
    </source>
</evidence>
<protein>
    <submittedName>
        <fullName evidence="2">Uncharacterized protein</fullName>
    </submittedName>
</protein>
<sequence>MRFTSLIAAIASAYLASVASACQPDGTIGSSLPASNLNCCSGCAWNSYIRNNAVTYYCPSVSGSQCNIIPYHG</sequence>
<dbReference type="VEuPathDB" id="FungiDB:FPRO_00145"/>
<dbReference type="AlphaFoldDB" id="A0A1L7V6D5"/>
<keyword evidence="1" id="KW-0732">Signal</keyword>
<dbReference type="EMBL" id="FJOF01000001">
    <property type="protein sequence ID" value="CZR35732.1"/>
    <property type="molecule type" value="Genomic_DNA"/>
</dbReference>
<gene>
    <name evidence="2" type="ORF">FPRO_00145</name>
</gene>
<keyword evidence="3" id="KW-1185">Reference proteome</keyword>
<comment type="caution">
    <text evidence="2">The sequence shown here is derived from an EMBL/GenBank/DDBJ whole genome shotgun (WGS) entry which is preliminary data.</text>
</comment>
<accession>A0A1L7V6D5</accession>
<dbReference type="PROSITE" id="PS51257">
    <property type="entry name" value="PROKAR_LIPOPROTEIN"/>
    <property type="match status" value="1"/>
</dbReference>
<dbReference type="RefSeq" id="XP_031076325.1">
    <property type="nucleotide sequence ID" value="XM_031225717.1"/>
</dbReference>